<dbReference type="Proteomes" id="UP000240883">
    <property type="component" value="Unassembled WGS sequence"/>
</dbReference>
<reference evidence="3 4" key="1">
    <citation type="journal article" date="2018" name="Front. Microbiol.">
        <title>Genome-Wide Analysis of Corynespora cassiicola Leaf Fall Disease Putative Effectors.</title>
        <authorList>
            <person name="Lopez D."/>
            <person name="Ribeiro S."/>
            <person name="Label P."/>
            <person name="Fumanal B."/>
            <person name="Venisse J.S."/>
            <person name="Kohler A."/>
            <person name="de Oliveira R.R."/>
            <person name="Labutti K."/>
            <person name="Lipzen A."/>
            <person name="Lail K."/>
            <person name="Bauer D."/>
            <person name="Ohm R.A."/>
            <person name="Barry K.W."/>
            <person name="Spatafora J."/>
            <person name="Grigoriev I.V."/>
            <person name="Martin F.M."/>
            <person name="Pujade-Renaud V."/>
        </authorList>
    </citation>
    <scope>NUCLEOTIDE SEQUENCE [LARGE SCALE GENOMIC DNA]</scope>
    <source>
        <strain evidence="3 4">Philippines</strain>
    </source>
</reference>
<dbReference type="PANTHER" id="PTHR37538">
    <property type="entry name" value="BTB DOMAIN-CONTAINING PROTEIN"/>
    <property type="match status" value="1"/>
</dbReference>
<dbReference type="PROSITE" id="PS50097">
    <property type="entry name" value="BTB"/>
    <property type="match status" value="1"/>
</dbReference>
<name>A0A2T2NH15_CORCC</name>
<keyword evidence="4" id="KW-1185">Reference proteome</keyword>
<dbReference type="InterPro" id="IPR011333">
    <property type="entry name" value="SKP1/BTB/POZ_sf"/>
</dbReference>
<accession>A0A2T2NH15</accession>
<dbReference type="OrthoDB" id="3594103at2759"/>
<dbReference type="AlphaFoldDB" id="A0A2T2NH15"/>
<feature type="domain" description="BTB" evidence="2">
    <location>
        <begin position="38"/>
        <end position="108"/>
    </location>
</feature>
<feature type="compositionally biased region" description="Low complexity" evidence="1">
    <location>
        <begin position="381"/>
        <end position="401"/>
    </location>
</feature>
<evidence type="ECO:0000313" key="4">
    <source>
        <dbReference type="Proteomes" id="UP000240883"/>
    </source>
</evidence>
<feature type="region of interest" description="Disordered" evidence="1">
    <location>
        <begin position="322"/>
        <end position="431"/>
    </location>
</feature>
<proteinExistence type="predicted"/>
<dbReference type="InterPro" id="IPR000210">
    <property type="entry name" value="BTB/POZ_dom"/>
</dbReference>
<dbReference type="PANTHER" id="PTHR37538:SF4">
    <property type="entry name" value="PITSLRE SERINE_THREONINE-PROTEIN KINASE CDC2L1"/>
    <property type="match status" value="1"/>
</dbReference>
<feature type="compositionally biased region" description="Basic residues" evidence="1">
    <location>
        <begin position="404"/>
        <end position="415"/>
    </location>
</feature>
<dbReference type="SUPFAM" id="SSF54695">
    <property type="entry name" value="POZ domain"/>
    <property type="match status" value="1"/>
</dbReference>
<evidence type="ECO:0000313" key="3">
    <source>
        <dbReference type="EMBL" id="PSN64717.1"/>
    </source>
</evidence>
<dbReference type="Gene3D" id="3.30.710.10">
    <property type="entry name" value="Potassium Channel Kv1.1, Chain A"/>
    <property type="match status" value="1"/>
</dbReference>
<feature type="compositionally biased region" description="Low complexity" evidence="1">
    <location>
        <begin position="416"/>
        <end position="431"/>
    </location>
</feature>
<dbReference type="CDD" id="cd18186">
    <property type="entry name" value="BTB_POZ_ZBTB_KLHL-like"/>
    <property type="match status" value="1"/>
</dbReference>
<feature type="region of interest" description="Disordered" evidence="1">
    <location>
        <begin position="253"/>
        <end position="273"/>
    </location>
</feature>
<dbReference type="STRING" id="1448308.A0A2T2NH15"/>
<evidence type="ECO:0000256" key="1">
    <source>
        <dbReference type="SAM" id="MobiDB-lite"/>
    </source>
</evidence>
<sequence length="431" mass="47219">MSISEDSTLHQYDSIDGHTYGKGNAPVNKYDKSPYTDPDIILLDVGVKQTRFRVHRLVLSQSPELEVQPLSGLWGAKAEDAFRLPDLDDETAHTMIHYLYTGQYQTLRGYESGADGAIPEYKLGTCVYCAATKYKLPGLAELAKQRISSSGEHLTIVEILRVARENAFPLLPENETWFPAYIEDAIKGAVTKDPGLFMQRSFTDQIEGDRKFRQVVMKAIVNTYAKGPIAEEPEEDPIPVPDVECEELVSVEEPKVEKVPEPEVVPQHPKMSSTADVLKSDVVVPSPKLMREDSVQLEDIEPTIDTPRVPESVSDDIDFQSSTTFQKMNRKPEAAQEATTATPKVTPVETKATKPVHIRSDSVTQVDEPVPTEAKPVDMTVAAPESSAGSASPVVESPAPLSKKEKKDKKKKARKAAAAAPAAPTISTAAK</sequence>
<evidence type="ECO:0000259" key="2">
    <source>
        <dbReference type="PROSITE" id="PS50097"/>
    </source>
</evidence>
<organism evidence="3 4">
    <name type="scientific">Corynespora cassiicola Philippines</name>
    <dbReference type="NCBI Taxonomy" id="1448308"/>
    <lineage>
        <taxon>Eukaryota</taxon>
        <taxon>Fungi</taxon>
        <taxon>Dikarya</taxon>
        <taxon>Ascomycota</taxon>
        <taxon>Pezizomycotina</taxon>
        <taxon>Dothideomycetes</taxon>
        <taxon>Pleosporomycetidae</taxon>
        <taxon>Pleosporales</taxon>
        <taxon>Corynesporascaceae</taxon>
        <taxon>Corynespora</taxon>
    </lineage>
</organism>
<protein>
    <recommendedName>
        <fullName evidence="2">BTB domain-containing protein</fullName>
    </recommendedName>
</protein>
<gene>
    <name evidence="3" type="ORF">BS50DRAFT_80226</name>
</gene>
<dbReference type="EMBL" id="KZ678138">
    <property type="protein sequence ID" value="PSN64717.1"/>
    <property type="molecule type" value="Genomic_DNA"/>
</dbReference>